<gene>
    <name evidence="1" type="ORF">I8Y21_005831</name>
</gene>
<reference evidence="1" key="2">
    <citation type="submission" date="2020-11" db="EMBL/GenBank/DDBJ databases">
        <authorList>
            <consortium name="NCBI Pathogen Detection Project"/>
        </authorList>
    </citation>
    <scope>NUCLEOTIDE SEQUENCE</scope>
    <source>
        <strain evidence="1">R404</strain>
    </source>
</reference>
<reference evidence="1" key="1">
    <citation type="journal article" date="2018" name="Genome Biol.">
        <title>SKESA: strategic k-mer extension for scrupulous assemblies.</title>
        <authorList>
            <person name="Souvorov A."/>
            <person name="Agarwala R."/>
            <person name="Lipman D.J."/>
        </authorList>
    </citation>
    <scope>NUCLEOTIDE SEQUENCE</scope>
    <source>
        <strain evidence="1">R404</strain>
    </source>
</reference>
<protein>
    <submittedName>
        <fullName evidence="1">Uncharacterized protein</fullName>
    </submittedName>
</protein>
<comment type="caution">
    <text evidence="1">The sequence shown here is derived from an EMBL/GenBank/DDBJ whole genome shotgun (WGS) entry which is preliminary data.</text>
</comment>
<dbReference type="Proteomes" id="UP000856143">
    <property type="component" value="Unassembled WGS sequence"/>
</dbReference>
<name>A0AAN5LEN7_KLEOX</name>
<dbReference type="Pfam" id="PF25738">
    <property type="entry name" value="Derepression"/>
    <property type="match status" value="1"/>
</dbReference>
<accession>A0AAN5LEN7</accession>
<dbReference type="EMBL" id="DACSEO010000138">
    <property type="protein sequence ID" value="HAT1685002.1"/>
    <property type="molecule type" value="Genomic_DNA"/>
</dbReference>
<evidence type="ECO:0000313" key="2">
    <source>
        <dbReference type="Proteomes" id="UP000856143"/>
    </source>
</evidence>
<dbReference type="InterPro" id="IPR057872">
    <property type="entry name" value="Derepression"/>
</dbReference>
<evidence type="ECO:0000313" key="1">
    <source>
        <dbReference type="EMBL" id="HAT1685002.1"/>
    </source>
</evidence>
<dbReference type="AlphaFoldDB" id="A0AAN5LEN7"/>
<sequence>MKNKFSRKKSVEERNVSVEIYRRLNRSSRVAFALGLHVRDLKLEGDIFMLCIGDIFSYLHDDISYVLHETKKGGAYDCFLKNHKA</sequence>
<organism evidence="1 2">
    <name type="scientific">Klebsiella oxytoca</name>
    <dbReference type="NCBI Taxonomy" id="571"/>
    <lineage>
        <taxon>Bacteria</taxon>
        <taxon>Pseudomonadati</taxon>
        <taxon>Pseudomonadota</taxon>
        <taxon>Gammaproteobacteria</taxon>
        <taxon>Enterobacterales</taxon>
        <taxon>Enterobacteriaceae</taxon>
        <taxon>Klebsiella/Raoultella group</taxon>
        <taxon>Klebsiella</taxon>
    </lineage>
</organism>
<proteinExistence type="predicted"/>